<gene>
    <name evidence="2" type="ORF">BSTOLATCC_MIC53396</name>
</gene>
<evidence type="ECO:0000256" key="1">
    <source>
        <dbReference type="SAM" id="Coils"/>
    </source>
</evidence>
<comment type="caution">
    <text evidence="2">The sequence shown here is derived from an EMBL/GenBank/DDBJ whole genome shotgun (WGS) entry which is preliminary data.</text>
</comment>
<keyword evidence="1" id="KW-0175">Coiled coil</keyword>
<feature type="coiled-coil region" evidence="1">
    <location>
        <begin position="13"/>
        <end position="40"/>
    </location>
</feature>
<organism evidence="2 3">
    <name type="scientific">Blepharisma stoltei</name>
    <dbReference type="NCBI Taxonomy" id="1481888"/>
    <lineage>
        <taxon>Eukaryota</taxon>
        <taxon>Sar</taxon>
        <taxon>Alveolata</taxon>
        <taxon>Ciliophora</taxon>
        <taxon>Postciliodesmatophora</taxon>
        <taxon>Heterotrichea</taxon>
        <taxon>Heterotrichida</taxon>
        <taxon>Blepharismidae</taxon>
        <taxon>Blepharisma</taxon>
    </lineage>
</organism>
<dbReference type="Gene3D" id="2.120.10.80">
    <property type="entry name" value="Kelch-type beta propeller"/>
    <property type="match status" value="1"/>
</dbReference>
<accession>A0AAU9JY92</accession>
<dbReference type="AlphaFoldDB" id="A0AAU9JY92"/>
<evidence type="ECO:0000313" key="3">
    <source>
        <dbReference type="Proteomes" id="UP001162131"/>
    </source>
</evidence>
<dbReference type="EMBL" id="CAJZBQ010000053">
    <property type="protein sequence ID" value="CAG9331321.1"/>
    <property type="molecule type" value="Genomic_DNA"/>
</dbReference>
<reference evidence="2" key="1">
    <citation type="submission" date="2021-09" db="EMBL/GenBank/DDBJ databases">
        <authorList>
            <consortium name="AG Swart"/>
            <person name="Singh M."/>
            <person name="Singh A."/>
            <person name="Seah K."/>
            <person name="Emmerich C."/>
        </authorList>
    </citation>
    <scope>NUCLEOTIDE SEQUENCE</scope>
    <source>
        <strain evidence="2">ATCC30299</strain>
    </source>
</reference>
<dbReference type="SUPFAM" id="SSF117281">
    <property type="entry name" value="Kelch motif"/>
    <property type="match status" value="1"/>
</dbReference>
<sequence>MLKRKRSDLENSYSIIEERNKKLIEIKEKLEKLLADYSSRFLNCYNSKEVHKKVLLLQEEIEKLKIFDNELKYVCEVNSDVAAQCFNLENEINEISNKFYEFNEQLDFDSRLIYYFNSRGTKKTYYFGLYDIKARKWNKINIDFEIGVKHSGSCLTQLPSSELFYHFNNREIACNSSYIIDLKSFTVKRYLPNVHLLNYPTCVYYENSIYVFGSRPTKHLAIKFDLLKDKWMKLPSILVKHKKYCLEIFKKCILFVANCEGKIFKYDFEIESYSIIDLQIIPSWGGVGIISASSRAYIFESSSFLHESEIDNEYVWQKIGKFNFRFFEVPFKKYRNDSVFVTMSSGSGLRVYRFELKSKTFKMMKDIKYY</sequence>
<proteinExistence type="predicted"/>
<dbReference type="InterPro" id="IPR015915">
    <property type="entry name" value="Kelch-typ_b-propeller"/>
</dbReference>
<protein>
    <submittedName>
        <fullName evidence="2">Uncharacterized protein</fullName>
    </submittedName>
</protein>
<dbReference type="Proteomes" id="UP001162131">
    <property type="component" value="Unassembled WGS sequence"/>
</dbReference>
<name>A0AAU9JY92_9CILI</name>
<evidence type="ECO:0000313" key="2">
    <source>
        <dbReference type="EMBL" id="CAG9331321.1"/>
    </source>
</evidence>
<keyword evidence="3" id="KW-1185">Reference proteome</keyword>